<gene>
    <name evidence="2" type="ORF">PACLA_8A009770</name>
</gene>
<accession>A0A7D9HX21</accession>
<feature type="compositionally biased region" description="Low complexity" evidence="1">
    <location>
        <begin position="167"/>
        <end position="178"/>
    </location>
</feature>
<sequence>MAQSETTNTHLHKVLTHRNYMHHVTLQKQLNIYDRQKKLVERELLQITKVREAIQQINKGLPKKSQRFKKRGSTANNLTKKSKYHSSFVMKSGKTVDDREQGLREQGVVDDKIENGNDGPIMVNEEPLFGSKDEKIAHCSIQSFREQWEEDYATGGVLRKEEHHKASSSNAMSESRSNIEPVAQRRISRTIDSKSNTVPADNQIPGKRSVPPPESSNPSNGNDGKMTTEKDDKNITSQLTVSTGNEKLFTRRRPPYMKSCSSPSLPVQKLEEAVESEGNLNKRCEIYRLPKTPTGMVNKDRYVNSDEDLYRKSLLANHANAGTKLPTLINIVAPDGNANKLINASNLVNNVQCLEAEKTNLSSTFGAFPNSDVCSLVQRSRPRSKTVSDLETSKPKAGCLEFTGKAKKGYRITAFPQHLFKQRRLCYRQTSHKSYDCI</sequence>
<name>A0A7D9HX21_PARCT</name>
<comment type="caution">
    <text evidence="2">The sequence shown here is derived from an EMBL/GenBank/DDBJ whole genome shotgun (WGS) entry which is preliminary data.</text>
</comment>
<organism evidence="2 3">
    <name type="scientific">Paramuricea clavata</name>
    <name type="common">Red gorgonian</name>
    <name type="synonym">Violescent sea-whip</name>
    <dbReference type="NCBI Taxonomy" id="317549"/>
    <lineage>
        <taxon>Eukaryota</taxon>
        <taxon>Metazoa</taxon>
        <taxon>Cnidaria</taxon>
        <taxon>Anthozoa</taxon>
        <taxon>Octocorallia</taxon>
        <taxon>Malacalcyonacea</taxon>
        <taxon>Plexauridae</taxon>
        <taxon>Paramuricea</taxon>
    </lineage>
</organism>
<dbReference type="EMBL" id="CACRXK020001761">
    <property type="protein sequence ID" value="CAB3990959.1"/>
    <property type="molecule type" value="Genomic_DNA"/>
</dbReference>
<protein>
    <submittedName>
        <fullName evidence="2">Uncharacterized protein</fullName>
    </submittedName>
</protein>
<evidence type="ECO:0000256" key="1">
    <source>
        <dbReference type="SAM" id="MobiDB-lite"/>
    </source>
</evidence>
<feature type="region of interest" description="Disordered" evidence="1">
    <location>
        <begin position="92"/>
        <end position="121"/>
    </location>
</feature>
<feature type="region of interest" description="Disordered" evidence="1">
    <location>
        <begin position="160"/>
        <end position="243"/>
    </location>
</feature>
<dbReference type="Proteomes" id="UP001152795">
    <property type="component" value="Unassembled WGS sequence"/>
</dbReference>
<dbReference type="OrthoDB" id="5981244at2759"/>
<proteinExistence type="predicted"/>
<dbReference type="AlphaFoldDB" id="A0A7D9HX21"/>
<keyword evidence="3" id="KW-1185">Reference proteome</keyword>
<reference evidence="2" key="1">
    <citation type="submission" date="2020-04" db="EMBL/GenBank/DDBJ databases">
        <authorList>
            <person name="Alioto T."/>
            <person name="Alioto T."/>
            <person name="Gomez Garrido J."/>
        </authorList>
    </citation>
    <scope>NUCLEOTIDE SEQUENCE</scope>
    <source>
        <strain evidence="2">A484AB</strain>
    </source>
</reference>
<feature type="compositionally biased region" description="Basic and acidic residues" evidence="1">
    <location>
        <begin position="94"/>
        <end position="115"/>
    </location>
</feature>
<evidence type="ECO:0000313" key="3">
    <source>
        <dbReference type="Proteomes" id="UP001152795"/>
    </source>
</evidence>
<evidence type="ECO:0000313" key="2">
    <source>
        <dbReference type="EMBL" id="CAB3990959.1"/>
    </source>
</evidence>